<reference evidence="2 3" key="1">
    <citation type="journal article" date="2010" name="Nat. Biotechnol.">
        <title>Genome sequence of the model mushroom Schizophyllum commune.</title>
        <authorList>
            <person name="Ohm R.A."/>
            <person name="de Jong J.F."/>
            <person name="Lugones L.G."/>
            <person name="Aerts A."/>
            <person name="Kothe E."/>
            <person name="Stajich J.E."/>
            <person name="de Vries R.P."/>
            <person name="Record E."/>
            <person name="Levasseur A."/>
            <person name="Baker S.E."/>
            <person name="Bartholomew K.A."/>
            <person name="Coutinho P.M."/>
            <person name="Erdmann S."/>
            <person name="Fowler T.J."/>
            <person name="Gathman A.C."/>
            <person name="Lombard V."/>
            <person name="Henrissat B."/>
            <person name="Knabe N."/>
            <person name="Kuees U."/>
            <person name="Lilly W.W."/>
            <person name="Lindquist E."/>
            <person name="Lucas S."/>
            <person name="Magnuson J.K."/>
            <person name="Piumi F."/>
            <person name="Raudaskoski M."/>
            <person name="Salamov A."/>
            <person name="Schmutz J."/>
            <person name="Schwarze F.W.M.R."/>
            <person name="vanKuyk P.A."/>
            <person name="Horton J.S."/>
            <person name="Grigoriev I.V."/>
            <person name="Woesten H.A.B."/>
        </authorList>
    </citation>
    <scope>NUCLEOTIDE SEQUENCE [LARGE SCALE GENOMIC DNA]</scope>
    <source>
        <strain evidence="3">H4-8 / FGSC 9210</strain>
    </source>
</reference>
<dbReference type="NCBIfam" id="TIGR01571">
    <property type="entry name" value="A_thal_Cys_rich"/>
    <property type="match status" value="1"/>
</dbReference>
<dbReference type="InterPro" id="IPR006461">
    <property type="entry name" value="PLAC_motif_containing"/>
</dbReference>
<organism evidence="3">
    <name type="scientific">Schizophyllum commune (strain H4-8 / FGSC 9210)</name>
    <name type="common">Split gill fungus</name>
    <dbReference type="NCBI Taxonomy" id="578458"/>
    <lineage>
        <taxon>Eukaryota</taxon>
        <taxon>Fungi</taxon>
        <taxon>Dikarya</taxon>
        <taxon>Basidiomycota</taxon>
        <taxon>Agaricomycotina</taxon>
        <taxon>Agaricomycetes</taxon>
        <taxon>Agaricomycetidae</taxon>
        <taxon>Agaricales</taxon>
        <taxon>Schizophyllaceae</taxon>
        <taxon>Schizophyllum</taxon>
    </lineage>
</organism>
<dbReference type="PANTHER" id="PTHR15907">
    <property type="entry name" value="DUF614 FAMILY PROTEIN-RELATED"/>
    <property type="match status" value="1"/>
</dbReference>
<proteinExistence type="predicted"/>
<evidence type="ECO:0000313" key="3">
    <source>
        <dbReference type="Proteomes" id="UP000007431"/>
    </source>
</evidence>
<dbReference type="InParanoid" id="D8QEH8"/>
<dbReference type="OMA" id="DCFNPID"/>
<protein>
    <recommendedName>
        <fullName evidence="4">PLAC8-domain-containing protein</fullName>
    </recommendedName>
</protein>
<dbReference type="EMBL" id="GL377310">
    <property type="protein sequence ID" value="EFI93854.1"/>
    <property type="molecule type" value="Genomic_DNA"/>
</dbReference>
<sequence>MLAVKGGGGGNRNAKGMPIGPDGQRPWSHGLCTCTEDCGLFCRACCDPCVIYGRNKQRYEYLHLYGIPDTQNGKGETGDDACQRHAWITCFFGSGWVFQIPLRAKLRKRYGIRGSCMGDCCSSSFCQPCALAQESRELALEEESLRARGVV</sequence>
<dbReference type="RefSeq" id="XP_003028757.1">
    <property type="nucleotide sequence ID" value="XM_003028711.1"/>
</dbReference>
<dbReference type="HOGENOM" id="CLU_083147_6_0_1"/>
<keyword evidence="3" id="KW-1185">Reference proteome</keyword>
<evidence type="ECO:0000313" key="2">
    <source>
        <dbReference type="EMBL" id="EFI93854.1"/>
    </source>
</evidence>
<dbReference type="GeneID" id="9596954"/>
<dbReference type="STRING" id="578458.D8QEH8"/>
<dbReference type="Pfam" id="PF04749">
    <property type="entry name" value="PLAC8"/>
    <property type="match status" value="1"/>
</dbReference>
<name>D8QEH8_SCHCM</name>
<gene>
    <name evidence="2" type="ORF">SCHCODRAFT_59974</name>
</gene>
<evidence type="ECO:0000256" key="1">
    <source>
        <dbReference type="SAM" id="MobiDB-lite"/>
    </source>
</evidence>
<feature type="compositionally biased region" description="Gly residues" evidence="1">
    <location>
        <begin position="1"/>
        <end position="11"/>
    </location>
</feature>
<evidence type="ECO:0008006" key="4">
    <source>
        <dbReference type="Google" id="ProtNLM"/>
    </source>
</evidence>
<feature type="region of interest" description="Disordered" evidence="1">
    <location>
        <begin position="1"/>
        <end position="22"/>
    </location>
</feature>
<dbReference type="AlphaFoldDB" id="D8QEH8"/>
<dbReference type="VEuPathDB" id="FungiDB:SCHCODRAFT_01158917"/>
<dbReference type="OrthoDB" id="1045822at2759"/>
<dbReference type="KEGG" id="scm:SCHCO_01158917"/>
<accession>D8QEH8</accession>
<dbReference type="eggNOG" id="ENOG502S7UD">
    <property type="taxonomic scope" value="Eukaryota"/>
</dbReference>
<dbReference type="Proteomes" id="UP000007431">
    <property type="component" value="Unassembled WGS sequence"/>
</dbReference>